<name>A0A061CTW4_ECTOL</name>
<organism evidence="1 2">
    <name type="scientific">Ectopseudomonas oleovorans</name>
    <name type="common">Pseudomonas oleovorans</name>
    <dbReference type="NCBI Taxonomy" id="301"/>
    <lineage>
        <taxon>Bacteria</taxon>
        <taxon>Pseudomonadati</taxon>
        <taxon>Pseudomonadota</taxon>
        <taxon>Gammaproteobacteria</taxon>
        <taxon>Pseudomonadales</taxon>
        <taxon>Pseudomonadaceae</taxon>
        <taxon>Ectopseudomonas</taxon>
    </lineage>
</organism>
<dbReference type="Proteomes" id="UP000254084">
    <property type="component" value="Unassembled WGS sequence"/>
</dbReference>
<gene>
    <name evidence="1" type="ORF">NCTC10860_03442</name>
</gene>
<protein>
    <submittedName>
        <fullName evidence="1">Uncharacterized protein</fullName>
    </submittedName>
</protein>
<reference evidence="1 2" key="1">
    <citation type="submission" date="2018-06" db="EMBL/GenBank/DDBJ databases">
        <authorList>
            <consortium name="Pathogen Informatics"/>
            <person name="Doyle S."/>
        </authorList>
    </citation>
    <scope>NUCLEOTIDE SEQUENCE [LARGE SCALE GENOMIC DNA]</scope>
    <source>
        <strain evidence="1 2">NCTC10860</strain>
    </source>
</reference>
<sequence length="63" mass="6936">MSGDKIICAGGKVPLAPFQAEGRKLCGKLAWRGELLLKTRVYLGKLIRLRVQTSSERCEESAC</sequence>
<evidence type="ECO:0000313" key="1">
    <source>
        <dbReference type="EMBL" id="SUD61074.1"/>
    </source>
</evidence>
<proteinExistence type="predicted"/>
<accession>A0A061CTW4</accession>
<evidence type="ECO:0000313" key="2">
    <source>
        <dbReference type="Proteomes" id="UP000254084"/>
    </source>
</evidence>
<dbReference type="AlphaFoldDB" id="A0A061CTW4"/>
<dbReference type="EMBL" id="UGUW01000004">
    <property type="protein sequence ID" value="SUD61074.1"/>
    <property type="molecule type" value="Genomic_DNA"/>
</dbReference>